<comment type="caution">
    <text evidence="10">Lacks conserved residue(s) required for the propagation of feature annotation.</text>
</comment>
<dbReference type="EMBL" id="JACPUR010000038">
    <property type="protein sequence ID" value="MBI3129111.1"/>
    <property type="molecule type" value="Genomic_DNA"/>
</dbReference>
<feature type="transmembrane region" description="Helical" evidence="10">
    <location>
        <begin position="378"/>
        <end position="399"/>
    </location>
</feature>
<dbReference type="InterPro" id="IPR004268">
    <property type="entry name" value="MurJ"/>
</dbReference>
<feature type="transmembrane region" description="Helical" evidence="10">
    <location>
        <begin position="150"/>
        <end position="170"/>
    </location>
</feature>
<accession>A0A932I4E1</accession>
<keyword evidence="4 10" id="KW-0133">Cell shape</keyword>
<dbReference type="GO" id="GO:0015648">
    <property type="term" value="F:lipid-linked peptidoglycan transporter activity"/>
    <property type="evidence" value="ECO:0007669"/>
    <property type="project" value="UniProtKB-UniRule"/>
</dbReference>
<keyword evidence="6 10" id="KW-1133">Transmembrane helix</keyword>
<dbReference type="CDD" id="cd13123">
    <property type="entry name" value="MATE_MurJ_like"/>
    <property type="match status" value="1"/>
</dbReference>
<dbReference type="GO" id="GO:0071555">
    <property type="term" value="P:cell wall organization"/>
    <property type="evidence" value="ECO:0007669"/>
    <property type="project" value="UniProtKB-UniRule"/>
</dbReference>
<dbReference type="Pfam" id="PF03023">
    <property type="entry name" value="MurJ"/>
    <property type="match status" value="1"/>
</dbReference>
<dbReference type="HAMAP" id="MF_02078">
    <property type="entry name" value="MurJ_MviN"/>
    <property type="match status" value="1"/>
</dbReference>
<evidence type="ECO:0000256" key="5">
    <source>
        <dbReference type="ARBA" id="ARBA00022984"/>
    </source>
</evidence>
<keyword evidence="2 10" id="KW-1003">Cell membrane</keyword>
<evidence type="ECO:0000256" key="4">
    <source>
        <dbReference type="ARBA" id="ARBA00022960"/>
    </source>
</evidence>
<dbReference type="PRINTS" id="PR01806">
    <property type="entry name" value="VIRFACTRMVIN"/>
</dbReference>
<comment type="similarity">
    <text evidence="9 10 11">Belongs to the MurJ/MviN family.</text>
</comment>
<evidence type="ECO:0000256" key="6">
    <source>
        <dbReference type="ARBA" id="ARBA00022989"/>
    </source>
</evidence>
<feature type="transmembrane region" description="Helical" evidence="10">
    <location>
        <begin position="338"/>
        <end position="358"/>
    </location>
</feature>
<dbReference type="PANTHER" id="PTHR47019">
    <property type="entry name" value="LIPID II FLIPPASE MURJ"/>
    <property type="match status" value="1"/>
</dbReference>
<evidence type="ECO:0000313" key="13">
    <source>
        <dbReference type="EMBL" id="MBI3129111.1"/>
    </source>
</evidence>
<comment type="caution">
    <text evidence="13">The sequence shown here is derived from an EMBL/GenBank/DDBJ whole genome shotgun (WGS) entry which is preliminary data.</text>
</comment>
<dbReference type="GO" id="GO:0034204">
    <property type="term" value="P:lipid translocation"/>
    <property type="evidence" value="ECO:0007669"/>
    <property type="project" value="TreeGrafter"/>
</dbReference>
<sequence length="548" mass="58043">MALEPDSPPISPPPPRREGISRSAGTIGAATLISRIAGFVRDILIARALGAGLAADAFFVAFAIPALFRNLFMEGALNSSLIPIYTEIRKEEGPEAARRFSGAVAILVGAFLAVMCLLGVIFSGFLVSVLASGFRGHPEKFALAVRLTRIMFPFLFFIGLWAIAAGLLNAARRFFVPAATPAIQNVVMIAALLAAGWLGAGEDAVYWLAAAVVAGGILQALCQLPLMVRAGVLPAPAVPWATPGVMRFLRLMAPAAFAAAILHLNSLANRWLASFLQEGAISYLYYANRLVQFPHGILSLAVMAAAFPVLSERAAEGRRNQEGAGEGWRRILAESGKLTLYITLPATFGLLALAYPIMEVLFQRGAFGPEQTAASAAALRAYALGLVFFGFVRLLSAAFHTRLDTRYPMRCAYAAVAANILLSLLLMFPLGFVGLALGTTFSSALNAAMLVRGLRGAGGEWPGEELGRAVRQLLPISAGIGAAAWLAVILLWPAQASFLVRALTLLGILSAAVAIYAWLCDAFAPEGRVPWRGLLRLGRRRASTSSGA</sequence>
<dbReference type="InterPro" id="IPR051050">
    <property type="entry name" value="Lipid_II_flippase_MurJ/MviN"/>
</dbReference>
<evidence type="ECO:0000313" key="14">
    <source>
        <dbReference type="Proteomes" id="UP000782312"/>
    </source>
</evidence>
<evidence type="ECO:0000256" key="2">
    <source>
        <dbReference type="ARBA" id="ARBA00022475"/>
    </source>
</evidence>
<organism evidence="13 14">
    <name type="scientific">Tectimicrobiota bacterium</name>
    <dbReference type="NCBI Taxonomy" id="2528274"/>
    <lineage>
        <taxon>Bacteria</taxon>
        <taxon>Pseudomonadati</taxon>
        <taxon>Nitrospinota/Tectimicrobiota group</taxon>
        <taxon>Candidatus Tectimicrobiota</taxon>
    </lineage>
</organism>
<dbReference type="PIRSF" id="PIRSF002869">
    <property type="entry name" value="MviN"/>
    <property type="match status" value="1"/>
</dbReference>
<gene>
    <name evidence="10 13" type="primary">murJ</name>
    <name evidence="13" type="ORF">HYZ11_16010</name>
</gene>
<feature type="transmembrane region" description="Helical" evidence="10">
    <location>
        <begin position="292"/>
        <end position="310"/>
    </location>
</feature>
<feature type="transmembrane region" description="Helical" evidence="10">
    <location>
        <begin position="44"/>
        <end position="68"/>
    </location>
</feature>
<feature type="transmembrane region" description="Helical" evidence="10">
    <location>
        <begin position="104"/>
        <end position="130"/>
    </location>
</feature>
<dbReference type="NCBIfam" id="TIGR01695">
    <property type="entry name" value="murJ_mviN"/>
    <property type="match status" value="1"/>
</dbReference>
<evidence type="ECO:0000256" key="8">
    <source>
        <dbReference type="ARBA" id="ARBA00060041"/>
    </source>
</evidence>
<proteinExistence type="inferred from homology"/>
<feature type="transmembrane region" description="Helical" evidence="10">
    <location>
        <begin position="182"/>
        <end position="200"/>
    </location>
</feature>
<protein>
    <recommendedName>
        <fullName evidence="10">Probable lipid II flippase MurJ</fullName>
    </recommendedName>
</protein>
<dbReference type="PANTHER" id="PTHR47019:SF1">
    <property type="entry name" value="LIPID II FLIPPASE MURJ"/>
    <property type="match status" value="1"/>
</dbReference>
<feature type="transmembrane region" description="Helical" evidence="10">
    <location>
        <begin position="498"/>
        <end position="519"/>
    </location>
</feature>
<evidence type="ECO:0000256" key="10">
    <source>
        <dbReference type="HAMAP-Rule" id="MF_02078"/>
    </source>
</evidence>
<keyword evidence="10 11" id="KW-0961">Cell wall biogenesis/degradation</keyword>
<comment type="subcellular location">
    <subcellularLocation>
        <location evidence="1 10">Cell membrane</location>
        <topology evidence="1 10">Multi-pass membrane protein</topology>
    </subcellularLocation>
</comment>
<dbReference type="Proteomes" id="UP000782312">
    <property type="component" value="Unassembled WGS sequence"/>
</dbReference>
<feature type="compositionally biased region" description="Pro residues" evidence="12">
    <location>
        <begin position="1"/>
        <end position="14"/>
    </location>
</feature>
<dbReference type="GO" id="GO:0008360">
    <property type="term" value="P:regulation of cell shape"/>
    <property type="evidence" value="ECO:0007669"/>
    <property type="project" value="UniProtKB-UniRule"/>
</dbReference>
<dbReference type="GO" id="GO:0009252">
    <property type="term" value="P:peptidoglycan biosynthetic process"/>
    <property type="evidence" value="ECO:0007669"/>
    <property type="project" value="UniProtKB-UniRule"/>
</dbReference>
<evidence type="ECO:0000256" key="7">
    <source>
        <dbReference type="ARBA" id="ARBA00023136"/>
    </source>
</evidence>
<feature type="transmembrane region" description="Helical" evidence="10">
    <location>
        <begin position="206"/>
        <end position="228"/>
    </location>
</feature>
<evidence type="ECO:0000256" key="3">
    <source>
        <dbReference type="ARBA" id="ARBA00022692"/>
    </source>
</evidence>
<comment type="function">
    <text evidence="8 10 11">Involved in peptidoglycan biosynthesis. Transports lipid-linked peptidoglycan precursors from the inner to the outer leaflet of the cytoplasmic membrane.</text>
</comment>
<keyword evidence="7 10" id="KW-0472">Membrane</keyword>
<keyword evidence="3 10" id="KW-0812">Transmembrane</keyword>
<evidence type="ECO:0000256" key="11">
    <source>
        <dbReference type="PIRNR" id="PIRNR002869"/>
    </source>
</evidence>
<keyword evidence="10 11" id="KW-0813">Transport</keyword>
<name>A0A932I4E1_UNCTE</name>
<evidence type="ECO:0000256" key="12">
    <source>
        <dbReference type="SAM" id="MobiDB-lite"/>
    </source>
</evidence>
<dbReference type="AlphaFoldDB" id="A0A932I4E1"/>
<feature type="region of interest" description="Disordered" evidence="12">
    <location>
        <begin position="1"/>
        <end position="22"/>
    </location>
</feature>
<reference evidence="13" key="1">
    <citation type="submission" date="2020-07" db="EMBL/GenBank/DDBJ databases">
        <title>Huge and variable diversity of episymbiotic CPR bacteria and DPANN archaea in groundwater ecosystems.</title>
        <authorList>
            <person name="He C.Y."/>
            <person name="Keren R."/>
            <person name="Whittaker M."/>
            <person name="Farag I.F."/>
            <person name="Doudna J."/>
            <person name="Cate J.H.D."/>
            <person name="Banfield J.F."/>
        </authorList>
    </citation>
    <scope>NUCLEOTIDE SEQUENCE</scope>
    <source>
        <strain evidence="13">NC_groundwater_763_Ag_S-0.2um_68_21</strain>
    </source>
</reference>
<evidence type="ECO:0000256" key="1">
    <source>
        <dbReference type="ARBA" id="ARBA00004651"/>
    </source>
</evidence>
<keyword evidence="5 10" id="KW-0573">Peptidoglycan synthesis</keyword>
<dbReference type="GO" id="GO:0005886">
    <property type="term" value="C:plasma membrane"/>
    <property type="evidence" value="ECO:0007669"/>
    <property type="project" value="UniProtKB-SubCell"/>
</dbReference>
<comment type="pathway">
    <text evidence="10">Cell wall biogenesis; peptidoglycan biosynthesis.</text>
</comment>
<feature type="transmembrane region" description="Helical" evidence="10">
    <location>
        <begin position="248"/>
        <end position="272"/>
    </location>
</feature>
<feature type="transmembrane region" description="Helical" evidence="10">
    <location>
        <begin position="473"/>
        <end position="492"/>
    </location>
</feature>
<evidence type="ECO:0000256" key="9">
    <source>
        <dbReference type="ARBA" id="ARBA00061532"/>
    </source>
</evidence>